<dbReference type="Proteomes" id="UP000294881">
    <property type="component" value="Unassembled WGS sequence"/>
</dbReference>
<proteinExistence type="predicted"/>
<evidence type="ECO:0000313" key="4">
    <source>
        <dbReference type="Proteomes" id="UP000294881"/>
    </source>
</evidence>
<organism evidence="3 4">
    <name type="scientific">Camelimonas lactis</name>
    <dbReference type="NCBI Taxonomy" id="659006"/>
    <lineage>
        <taxon>Bacteria</taxon>
        <taxon>Pseudomonadati</taxon>
        <taxon>Pseudomonadota</taxon>
        <taxon>Alphaproteobacteria</taxon>
        <taxon>Hyphomicrobiales</taxon>
        <taxon>Chelatococcaceae</taxon>
        <taxon>Camelimonas</taxon>
    </lineage>
</organism>
<gene>
    <name evidence="3" type="ORF">EV666_105146</name>
</gene>
<sequence length="141" mass="14836">MRIRQGSGVIAAMLLAAGGISAAAAQWAPATSCDRFGGGELQACLAKALPRADAALNDAWRKALATVENNASLGAADRAAWRDNLLASQRAWLAFRDANCKFELIAAEWSNGSGATPAQQACVLSLTLQRASELTRRYTSN</sequence>
<dbReference type="AlphaFoldDB" id="A0A4R2GTX4"/>
<reference evidence="3 4" key="1">
    <citation type="submission" date="2019-03" db="EMBL/GenBank/DDBJ databases">
        <title>Genomic Encyclopedia of Type Strains, Phase IV (KMG-IV): sequencing the most valuable type-strain genomes for metagenomic binning, comparative biology and taxonomic classification.</title>
        <authorList>
            <person name="Goeker M."/>
        </authorList>
    </citation>
    <scope>NUCLEOTIDE SEQUENCE [LARGE SCALE GENOMIC DNA]</scope>
    <source>
        <strain evidence="3 4">DSM 22958</strain>
    </source>
</reference>
<keyword evidence="4" id="KW-1185">Reference proteome</keyword>
<dbReference type="InterPro" id="IPR009739">
    <property type="entry name" value="LprI-like_N"/>
</dbReference>
<accession>A0A4R2GTX4</accession>
<dbReference type="EMBL" id="SLWL01000005">
    <property type="protein sequence ID" value="TCO13775.1"/>
    <property type="molecule type" value="Genomic_DNA"/>
</dbReference>
<feature type="domain" description="Lysozyme inhibitor LprI-like N-terminal" evidence="2">
    <location>
        <begin position="40"/>
        <end position="134"/>
    </location>
</feature>
<feature type="chain" id="PRO_5020850932" evidence="1">
    <location>
        <begin position="25"/>
        <end position="141"/>
    </location>
</feature>
<dbReference type="Pfam" id="PF07007">
    <property type="entry name" value="LprI"/>
    <property type="match status" value="1"/>
</dbReference>
<feature type="signal peptide" evidence="1">
    <location>
        <begin position="1"/>
        <end position="24"/>
    </location>
</feature>
<protein>
    <submittedName>
        <fullName evidence="3">Uncharacterized protein YecT (DUF1311 family)</fullName>
    </submittedName>
</protein>
<comment type="caution">
    <text evidence="3">The sequence shown here is derived from an EMBL/GenBank/DDBJ whole genome shotgun (WGS) entry which is preliminary data.</text>
</comment>
<dbReference type="Gene3D" id="1.20.1270.180">
    <property type="match status" value="1"/>
</dbReference>
<evidence type="ECO:0000313" key="3">
    <source>
        <dbReference type="EMBL" id="TCO13775.1"/>
    </source>
</evidence>
<evidence type="ECO:0000256" key="1">
    <source>
        <dbReference type="SAM" id="SignalP"/>
    </source>
</evidence>
<dbReference type="RefSeq" id="WP_165909933.1">
    <property type="nucleotide sequence ID" value="NZ_JBHUNN010000002.1"/>
</dbReference>
<evidence type="ECO:0000259" key="2">
    <source>
        <dbReference type="Pfam" id="PF07007"/>
    </source>
</evidence>
<keyword evidence="1" id="KW-0732">Signal</keyword>
<name>A0A4R2GTX4_9HYPH</name>